<keyword evidence="4" id="KW-0238">DNA-binding</keyword>
<dbReference type="EMBL" id="JBBKTX010000010">
    <property type="protein sequence ID" value="MFK4752597.1"/>
    <property type="molecule type" value="Genomic_DNA"/>
</dbReference>
<dbReference type="InterPro" id="IPR008490">
    <property type="entry name" value="Transposase_InsH_N"/>
</dbReference>
<keyword evidence="3" id="KW-0815">Transposition</keyword>
<dbReference type="PANTHER" id="PTHR35604:SF2">
    <property type="entry name" value="TRANSPOSASE INSH FOR INSERTION SEQUENCE ELEMENT IS5A-RELATED"/>
    <property type="match status" value="1"/>
</dbReference>
<evidence type="ECO:0000256" key="6">
    <source>
        <dbReference type="SAM" id="MobiDB-lite"/>
    </source>
</evidence>
<dbReference type="Proteomes" id="UP001620597">
    <property type="component" value="Unassembled WGS sequence"/>
</dbReference>
<dbReference type="InterPro" id="IPR002559">
    <property type="entry name" value="Transposase_11"/>
</dbReference>
<evidence type="ECO:0000256" key="3">
    <source>
        <dbReference type="ARBA" id="ARBA00022578"/>
    </source>
</evidence>
<evidence type="ECO:0000256" key="5">
    <source>
        <dbReference type="ARBA" id="ARBA00023172"/>
    </source>
</evidence>
<organism evidence="9 10">
    <name type="scientific">Oceanobacter antarcticus</name>
    <dbReference type="NCBI Taxonomy" id="3133425"/>
    <lineage>
        <taxon>Bacteria</taxon>
        <taxon>Pseudomonadati</taxon>
        <taxon>Pseudomonadota</taxon>
        <taxon>Gammaproteobacteria</taxon>
        <taxon>Oceanospirillales</taxon>
        <taxon>Oceanospirillaceae</taxon>
        <taxon>Oceanobacter</taxon>
    </lineage>
</organism>
<dbReference type="NCBIfam" id="NF033581">
    <property type="entry name" value="transpos_IS5_4"/>
    <property type="match status" value="1"/>
</dbReference>
<dbReference type="PANTHER" id="PTHR35604">
    <property type="entry name" value="TRANSPOSASE INSH FOR INSERTION SEQUENCE ELEMENT IS5A-RELATED"/>
    <property type="match status" value="1"/>
</dbReference>
<dbReference type="Pfam" id="PF01609">
    <property type="entry name" value="DDE_Tnp_1"/>
    <property type="match status" value="1"/>
</dbReference>
<evidence type="ECO:0000259" key="7">
    <source>
        <dbReference type="Pfam" id="PF01609"/>
    </source>
</evidence>
<gene>
    <name evidence="9" type="ORF">WG929_09285</name>
</gene>
<evidence type="ECO:0000259" key="8">
    <source>
        <dbReference type="Pfam" id="PF05598"/>
    </source>
</evidence>
<evidence type="ECO:0000256" key="1">
    <source>
        <dbReference type="ARBA" id="ARBA00003544"/>
    </source>
</evidence>
<feature type="domain" description="Transposase IS4-like" evidence="7">
    <location>
        <begin position="137"/>
        <end position="338"/>
    </location>
</feature>
<feature type="compositionally biased region" description="Basic and acidic residues" evidence="6">
    <location>
        <begin position="148"/>
        <end position="168"/>
    </location>
</feature>
<feature type="compositionally biased region" description="Polar residues" evidence="6">
    <location>
        <begin position="179"/>
        <end position="190"/>
    </location>
</feature>
<dbReference type="Pfam" id="PF05598">
    <property type="entry name" value="DUF772"/>
    <property type="match status" value="1"/>
</dbReference>
<proteinExistence type="inferred from homology"/>
<keyword evidence="5" id="KW-0233">DNA recombination</keyword>
<feature type="compositionally biased region" description="Basic and acidic residues" evidence="6">
    <location>
        <begin position="261"/>
        <end position="270"/>
    </location>
</feature>
<comment type="function">
    <text evidence="1">Involved in the transposition of the insertion sequence IS5.</text>
</comment>
<protein>
    <submittedName>
        <fullName evidence="9">IS5 family transposase</fullName>
    </submittedName>
</protein>
<reference evidence="9 10" key="1">
    <citation type="submission" date="2024-03" db="EMBL/GenBank/DDBJ databases">
        <title>High-quality draft genome sequence of Oceanobacter sp. wDCs-4.</title>
        <authorList>
            <person name="Dong C."/>
        </authorList>
    </citation>
    <scope>NUCLEOTIDE SEQUENCE [LARGE SCALE GENOMIC DNA]</scope>
    <source>
        <strain evidence="10">wDCs-4</strain>
    </source>
</reference>
<comment type="caution">
    <text evidence="9">The sequence shown here is derived from an EMBL/GenBank/DDBJ whole genome shotgun (WGS) entry which is preliminary data.</text>
</comment>
<evidence type="ECO:0000256" key="4">
    <source>
        <dbReference type="ARBA" id="ARBA00023125"/>
    </source>
</evidence>
<evidence type="ECO:0000313" key="10">
    <source>
        <dbReference type="Proteomes" id="UP001620597"/>
    </source>
</evidence>
<feature type="compositionally biased region" description="Basic residues" evidence="6">
    <location>
        <begin position="271"/>
        <end position="280"/>
    </location>
</feature>
<evidence type="ECO:0000256" key="2">
    <source>
        <dbReference type="ARBA" id="ARBA00010075"/>
    </source>
</evidence>
<sequence length="349" mass="40486">MQPGFFDFDDLNDKLDQHNDPLAKINELVDWAAFRPVLSKIRMPRSSNKGRPRSDTLLMFKMIFLRHYYSLSLKQVEYQVLDRLSFRRFLGLSLEDPVPDANTVWKYEELLVQKNLTDELFYSLLSQIEAHGYRPQGGQIVDATLVEAPKRKTEEQQQEKARKAQEKSDGDDDDPTPPASSERTPAQQRQASRDAAWTKKHGKSYFGYKNHTSVDKQHKLIRSYEATAANKHDGHQLEALIDGDNSSADVWADSAYRSEENESMLKDRGYRSHIHRKKPRGKDMPERSKQANQKRSQVRARVEHVYADMKRDGKKFMVRCIGQARAELRIGLMNMVYNARRWSFLSHVG</sequence>
<feature type="domain" description="Transposase InsH N-terminal" evidence="8">
    <location>
        <begin position="11"/>
        <end position="107"/>
    </location>
</feature>
<name>A0ABW8NI28_9GAMM</name>
<evidence type="ECO:0000313" key="9">
    <source>
        <dbReference type="EMBL" id="MFK4752597.1"/>
    </source>
</evidence>
<dbReference type="InterPro" id="IPR047959">
    <property type="entry name" value="Transpos_IS5"/>
</dbReference>
<accession>A0ABW8NI28</accession>
<feature type="region of interest" description="Disordered" evidence="6">
    <location>
        <begin position="261"/>
        <end position="300"/>
    </location>
</feature>
<keyword evidence="10" id="KW-1185">Reference proteome</keyword>
<feature type="region of interest" description="Disordered" evidence="6">
    <location>
        <begin position="148"/>
        <end position="198"/>
    </location>
</feature>
<comment type="similarity">
    <text evidence="2">Belongs to the transposase 11 family.</text>
</comment>
<dbReference type="RefSeq" id="WP_416205811.1">
    <property type="nucleotide sequence ID" value="NZ_JBBKTX010000010.1"/>
</dbReference>